<dbReference type="InterPro" id="IPR013785">
    <property type="entry name" value="Aldolase_TIM"/>
</dbReference>
<evidence type="ECO:0000313" key="9">
    <source>
        <dbReference type="Proteomes" id="UP000184010"/>
    </source>
</evidence>
<dbReference type="STRING" id="1121395.SAMN02745215_04763"/>
<keyword evidence="6" id="KW-0411">Iron-sulfur</keyword>
<sequence length="369" mass="40021">MGSSLKPEELMVELQSKGVRLEQGSGKGRQGGAGPANGKGMVFGNYQITVPTSGECATNSEYSLHEDGEHALIYKDGEVVSEVELIATPRFYELHTEDGVPYHKIALLHGRDCLASTVIQTCSRWHGEERCQFCGIGTSLNDENTVPVKTPKQLAEVAEAAQRLDGVTHVTLTAGTTVNPLYGIKHLGDCAGAIKEATGLPVHIQFEPVDDPDIYRHLKECGVDTVGMHLESFDQKVRERITPGKARISIEEYFKGFAGAVKVFGRNQVSTYIIIGLGESLADTLAGCTRCIEMGVYPFVVPLRPVKETPFANIAPPVPKTMAEIYREVARSLADHRLSAADSKAGCVRCGACSVLPAFERKKTWLSMS</sequence>
<dbReference type="GO" id="GO:0051539">
    <property type="term" value="F:4 iron, 4 sulfur cluster binding"/>
    <property type="evidence" value="ECO:0007669"/>
    <property type="project" value="UniProtKB-KW"/>
</dbReference>
<accession>A0A1M7UVJ2</accession>
<comment type="cofactor">
    <cofactor evidence="1">
        <name>[4Fe-4S] cluster</name>
        <dbReference type="ChEBI" id="CHEBI:49883"/>
    </cofactor>
</comment>
<evidence type="ECO:0000256" key="3">
    <source>
        <dbReference type="ARBA" id="ARBA00022691"/>
    </source>
</evidence>
<dbReference type="InterPro" id="IPR058240">
    <property type="entry name" value="rSAM_sf"/>
</dbReference>
<dbReference type="Proteomes" id="UP000184010">
    <property type="component" value="Unassembled WGS sequence"/>
</dbReference>
<dbReference type="GO" id="GO:0046872">
    <property type="term" value="F:metal ion binding"/>
    <property type="evidence" value="ECO:0007669"/>
    <property type="project" value="UniProtKB-KW"/>
</dbReference>
<evidence type="ECO:0000256" key="5">
    <source>
        <dbReference type="ARBA" id="ARBA00023004"/>
    </source>
</evidence>
<evidence type="ECO:0000259" key="7">
    <source>
        <dbReference type="PROSITE" id="PS51918"/>
    </source>
</evidence>
<evidence type="ECO:0000256" key="4">
    <source>
        <dbReference type="ARBA" id="ARBA00022723"/>
    </source>
</evidence>
<dbReference type="Pfam" id="PF04055">
    <property type="entry name" value="Radical_SAM"/>
    <property type="match status" value="1"/>
</dbReference>
<keyword evidence="2" id="KW-0004">4Fe-4S</keyword>
<reference evidence="9" key="1">
    <citation type="submission" date="2016-12" db="EMBL/GenBank/DDBJ databases">
        <authorList>
            <person name="Varghese N."/>
            <person name="Submissions S."/>
        </authorList>
    </citation>
    <scope>NUCLEOTIDE SEQUENCE [LARGE SCALE GENOMIC DNA]</scope>
    <source>
        <strain evidence="9">DSM 11544</strain>
    </source>
</reference>
<evidence type="ECO:0000256" key="6">
    <source>
        <dbReference type="ARBA" id="ARBA00023014"/>
    </source>
</evidence>
<keyword evidence="9" id="KW-1185">Reference proteome</keyword>
<dbReference type="CDD" id="cd01335">
    <property type="entry name" value="Radical_SAM"/>
    <property type="match status" value="1"/>
</dbReference>
<name>A0A1M7UVJ2_9FIRM</name>
<dbReference type="PANTHER" id="PTHR43076:SF1">
    <property type="entry name" value="LIPOYL SYNTHASE 2"/>
    <property type="match status" value="1"/>
</dbReference>
<dbReference type="PANTHER" id="PTHR43076">
    <property type="entry name" value="FO SYNTHASE (COFH)"/>
    <property type="match status" value="1"/>
</dbReference>
<dbReference type="SUPFAM" id="SSF102114">
    <property type="entry name" value="Radical SAM enzymes"/>
    <property type="match status" value="1"/>
</dbReference>
<keyword evidence="5" id="KW-0408">Iron</keyword>
<dbReference type="InterPro" id="IPR006638">
    <property type="entry name" value="Elp3/MiaA/NifB-like_rSAM"/>
</dbReference>
<protein>
    <submittedName>
        <fullName evidence="8">Radical SAM protein, MSMEG_0568 family</fullName>
    </submittedName>
</protein>
<dbReference type="InterPro" id="IPR016779">
    <property type="entry name" value="rSAM_MSMEG0568"/>
</dbReference>
<gene>
    <name evidence="8" type="ORF">SAMN02745215_04763</name>
</gene>
<dbReference type="InterPro" id="IPR034405">
    <property type="entry name" value="F420"/>
</dbReference>
<organism evidence="8 9">
    <name type="scientific">Desulfitobacterium chlororespirans DSM 11544</name>
    <dbReference type="NCBI Taxonomy" id="1121395"/>
    <lineage>
        <taxon>Bacteria</taxon>
        <taxon>Bacillati</taxon>
        <taxon>Bacillota</taxon>
        <taxon>Clostridia</taxon>
        <taxon>Eubacteriales</taxon>
        <taxon>Desulfitobacteriaceae</taxon>
        <taxon>Desulfitobacterium</taxon>
    </lineage>
</organism>
<evidence type="ECO:0000256" key="2">
    <source>
        <dbReference type="ARBA" id="ARBA00022485"/>
    </source>
</evidence>
<keyword evidence="3" id="KW-0949">S-adenosyl-L-methionine</keyword>
<dbReference type="GO" id="GO:0044689">
    <property type="term" value="F:7,8-didemethyl-8-hydroxy-5-deazariboflavin synthase activity"/>
    <property type="evidence" value="ECO:0007669"/>
    <property type="project" value="TreeGrafter"/>
</dbReference>
<evidence type="ECO:0000313" key="8">
    <source>
        <dbReference type="EMBL" id="SHN86989.1"/>
    </source>
</evidence>
<dbReference type="NCBIfam" id="NF045502">
    <property type="entry name" value="variant_rSAM"/>
    <property type="match status" value="1"/>
</dbReference>
<dbReference type="RefSeq" id="WP_072774859.1">
    <property type="nucleotide sequence ID" value="NZ_FRDN01000018.1"/>
</dbReference>
<dbReference type="SMART" id="SM00729">
    <property type="entry name" value="Elp3"/>
    <property type="match status" value="1"/>
</dbReference>
<dbReference type="EMBL" id="FRDN01000018">
    <property type="protein sequence ID" value="SHN86989.1"/>
    <property type="molecule type" value="Genomic_DNA"/>
</dbReference>
<dbReference type="AlphaFoldDB" id="A0A1M7UVJ2"/>
<dbReference type="NCBIfam" id="TIGR04043">
    <property type="entry name" value="rSAM_MSMEG_0568"/>
    <property type="match status" value="1"/>
</dbReference>
<proteinExistence type="predicted"/>
<dbReference type="SFLD" id="SFLDG01107">
    <property type="entry name" value="Uncharacterised_Radical_SAM_Su"/>
    <property type="match status" value="1"/>
</dbReference>
<dbReference type="PROSITE" id="PS51918">
    <property type="entry name" value="RADICAL_SAM"/>
    <property type="match status" value="1"/>
</dbReference>
<feature type="domain" description="Radical SAM core" evidence="7">
    <location>
        <begin position="106"/>
        <end position="337"/>
    </location>
</feature>
<dbReference type="SFLD" id="SFLDS00029">
    <property type="entry name" value="Radical_SAM"/>
    <property type="match status" value="1"/>
</dbReference>
<keyword evidence="4" id="KW-0479">Metal-binding</keyword>
<evidence type="ECO:0000256" key="1">
    <source>
        <dbReference type="ARBA" id="ARBA00001966"/>
    </source>
</evidence>
<dbReference type="InterPro" id="IPR007197">
    <property type="entry name" value="rSAM"/>
</dbReference>
<dbReference type="Gene3D" id="3.20.20.70">
    <property type="entry name" value="Aldolase class I"/>
    <property type="match status" value="1"/>
</dbReference>